<dbReference type="OrthoDB" id="6779063at2759"/>
<name>A0A653BJZ5_CALMS</name>
<dbReference type="Gene3D" id="2.40.70.10">
    <property type="entry name" value="Acid Proteases"/>
    <property type="match status" value="1"/>
</dbReference>
<dbReference type="InterPro" id="IPR043502">
    <property type="entry name" value="DNA/RNA_pol_sf"/>
</dbReference>
<evidence type="ECO:0000313" key="2">
    <source>
        <dbReference type="EMBL" id="VEN35931.1"/>
    </source>
</evidence>
<dbReference type="InterPro" id="IPR008042">
    <property type="entry name" value="Retrotrans_Pao"/>
</dbReference>
<dbReference type="SUPFAM" id="SSF56672">
    <property type="entry name" value="DNA/RNA polymerases"/>
    <property type="match status" value="1"/>
</dbReference>
<dbReference type="CDD" id="cd00303">
    <property type="entry name" value="retropepsin_like"/>
    <property type="match status" value="1"/>
</dbReference>
<dbReference type="Pfam" id="PF05380">
    <property type="entry name" value="Peptidase_A17"/>
    <property type="match status" value="1"/>
</dbReference>
<proteinExistence type="predicted"/>
<dbReference type="PANTHER" id="PTHR47331:SF4">
    <property type="entry name" value="PEPTIDASE S1 DOMAIN-CONTAINING PROTEIN"/>
    <property type="match status" value="1"/>
</dbReference>
<feature type="region of interest" description="Disordered" evidence="1">
    <location>
        <begin position="932"/>
        <end position="952"/>
    </location>
</feature>
<dbReference type="AlphaFoldDB" id="A0A653BJZ5"/>
<feature type="non-terminal residue" evidence="2">
    <location>
        <position position="1003"/>
    </location>
</feature>
<dbReference type="Proteomes" id="UP000410492">
    <property type="component" value="Unassembled WGS sequence"/>
</dbReference>
<dbReference type="EMBL" id="CAACVG010001983">
    <property type="protein sequence ID" value="VEN35931.1"/>
    <property type="molecule type" value="Genomic_DNA"/>
</dbReference>
<keyword evidence="3" id="KW-1185">Reference proteome</keyword>
<gene>
    <name evidence="2" type="ORF">CALMAC_LOCUS1697</name>
</gene>
<reference evidence="2 3" key="1">
    <citation type="submission" date="2019-01" db="EMBL/GenBank/DDBJ databases">
        <authorList>
            <person name="Sayadi A."/>
        </authorList>
    </citation>
    <scope>NUCLEOTIDE SEQUENCE [LARGE SCALE GENOMIC DNA]</scope>
</reference>
<organism evidence="2 3">
    <name type="scientific">Callosobruchus maculatus</name>
    <name type="common">Southern cowpea weevil</name>
    <name type="synonym">Pulse bruchid</name>
    <dbReference type="NCBI Taxonomy" id="64391"/>
    <lineage>
        <taxon>Eukaryota</taxon>
        <taxon>Metazoa</taxon>
        <taxon>Ecdysozoa</taxon>
        <taxon>Arthropoda</taxon>
        <taxon>Hexapoda</taxon>
        <taxon>Insecta</taxon>
        <taxon>Pterygota</taxon>
        <taxon>Neoptera</taxon>
        <taxon>Endopterygota</taxon>
        <taxon>Coleoptera</taxon>
        <taxon>Polyphaga</taxon>
        <taxon>Cucujiformia</taxon>
        <taxon>Chrysomeloidea</taxon>
        <taxon>Chrysomelidae</taxon>
        <taxon>Bruchinae</taxon>
        <taxon>Bruchini</taxon>
        <taxon>Callosobruchus</taxon>
    </lineage>
</organism>
<evidence type="ECO:0000313" key="3">
    <source>
        <dbReference type="Proteomes" id="UP000410492"/>
    </source>
</evidence>
<feature type="compositionally biased region" description="Acidic residues" evidence="1">
    <location>
        <begin position="988"/>
        <end position="997"/>
    </location>
</feature>
<protein>
    <submittedName>
        <fullName evidence="2">Uncharacterized protein</fullName>
    </submittedName>
</protein>
<accession>A0A653BJZ5</accession>
<dbReference type="PANTHER" id="PTHR47331">
    <property type="entry name" value="PHD-TYPE DOMAIN-CONTAINING PROTEIN"/>
    <property type="match status" value="1"/>
</dbReference>
<evidence type="ECO:0000256" key="1">
    <source>
        <dbReference type="SAM" id="MobiDB-lite"/>
    </source>
</evidence>
<dbReference type="GO" id="GO:0006508">
    <property type="term" value="P:proteolysis"/>
    <property type="evidence" value="ECO:0007669"/>
    <property type="project" value="InterPro"/>
</dbReference>
<dbReference type="InterPro" id="IPR021109">
    <property type="entry name" value="Peptidase_aspartic_dom_sf"/>
</dbReference>
<dbReference type="InterPro" id="IPR001969">
    <property type="entry name" value="Aspartic_peptidase_AS"/>
</dbReference>
<dbReference type="GO" id="GO:0004190">
    <property type="term" value="F:aspartic-type endopeptidase activity"/>
    <property type="evidence" value="ECO:0007669"/>
    <property type="project" value="InterPro"/>
</dbReference>
<dbReference type="PROSITE" id="PS00141">
    <property type="entry name" value="ASP_PROTEASE"/>
    <property type="match status" value="1"/>
</dbReference>
<sequence>MYSTEPGKMKVIRHAKLDVTDLEVVELNERLDKAYKLLEEFDNIQNSIEVAVADLETELSERENFEDKFYRSISVAKKIVHDYDKKILAVRSADGTPPESIANSSAISEQLGQSTDNWDTLIIYLVMSKVDVVTTREWEAYKANKDLPSLEDLKSFIKARADLLETLQFNSINKPSVKSGSSRGFLARDNNSSSKPKCHFCGNDHYIQNCTNFLKLSETEKHEKAISLKLCLNCLRPGHGVKDCHRGTCRKCSQRHHTLLHKEKNNESKSEVEEKAQTSTACSACVSDTHVLLSTAYVQVSDDEGNSCTVRAILDSGSQSSYISQDICKRLHFNSVKTNVTVLGLNKSSSCVEAKCYVTMQSLHTNFKVNLWCFVLPQITERLPSIPINTTDLKIPKNIKLADPSFFMPEKVELLIGADLFWSLICIGQISLGPNKPLLQKTKLGWVVSGPTSLSQPTMTLCNFSQEADIQRQLSKFWELEECSPCQTLSREEHECEEHFKINTKRDLAYENAEHNPVVSDIITHDFYVDDMLTGASTIEDAAALAKGVTDVLRQGGFELRKFYSNNREALKYVTDDQSDVSTKVIEFGAGDNAKTLGLIWCPTSDHLMYSIRSNLENEKITKRTILSNISQIFDPLGLLGPCIISAKMLLQSIWLERLNWDESLPHHLHTWWSSFRQELPLLNEIKINRFVLSRKPKRIEMHGFCDASEKAYGACIYLRTEDYNGVFHVELLVSKTKVAPLKTITLPRLELSGVLILSRLATSVSSALRVKIDRRVFWTDSTIVLSWLKIAPNRLQTFVGNRVSEIQQLTESDEWRHIPTNENPADYLSRGVRPSQIADLELWWRGPYFLTKQEYEWPESLASTKMQATSSCEVPDVRQSSKTFLSTAKLSFPFEKFSKLIRLKRVVAWIFRFKTNCFSTKESRISGPLTVEEQDMPSSGARVAQGGLDEDKEAVEGHLEPFKVRVRRNKVNKNISSRRSQQAKILEEEEEEEEKEEEVKES</sequence>
<dbReference type="GO" id="GO:0071897">
    <property type="term" value="P:DNA biosynthetic process"/>
    <property type="evidence" value="ECO:0007669"/>
    <property type="project" value="UniProtKB-ARBA"/>
</dbReference>
<feature type="region of interest" description="Disordered" evidence="1">
    <location>
        <begin position="974"/>
        <end position="1003"/>
    </location>
</feature>